<evidence type="ECO:0000313" key="2">
    <source>
        <dbReference type="Proteomes" id="UP001143856"/>
    </source>
</evidence>
<keyword evidence="2" id="KW-1185">Reference proteome</keyword>
<accession>A0ACC1MTP4</accession>
<gene>
    <name evidence="1" type="ORF">NUW58_g9943</name>
</gene>
<organism evidence="1 2">
    <name type="scientific">Xylaria curta</name>
    <dbReference type="NCBI Taxonomy" id="42375"/>
    <lineage>
        <taxon>Eukaryota</taxon>
        <taxon>Fungi</taxon>
        <taxon>Dikarya</taxon>
        <taxon>Ascomycota</taxon>
        <taxon>Pezizomycotina</taxon>
        <taxon>Sordariomycetes</taxon>
        <taxon>Xylariomycetidae</taxon>
        <taxon>Xylariales</taxon>
        <taxon>Xylariaceae</taxon>
        <taxon>Xylaria</taxon>
    </lineage>
</organism>
<evidence type="ECO:0000313" key="1">
    <source>
        <dbReference type="EMBL" id="KAJ2969626.1"/>
    </source>
</evidence>
<comment type="caution">
    <text evidence="1">The sequence shown here is derived from an EMBL/GenBank/DDBJ whole genome shotgun (WGS) entry which is preliminary data.</text>
</comment>
<name>A0ACC1MTP4_9PEZI</name>
<reference evidence="1" key="1">
    <citation type="submission" date="2022-10" db="EMBL/GenBank/DDBJ databases">
        <title>Genome Sequence of Xylaria curta.</title>
        <authorList>
            <person name="Buettner E."/>
        </authorList>
    </citation>
    <scope>NUCLEOTIDE SEQUENCE</scope>
    <source>
        <strain evidence="1">Babe10</strain>
    </source>
</reference>
<dbReference type="EMBL" id="JAPDGR010003953">
    <property type="protein sequence ID" value="KAJ2969626.1"/>
    <property type="molecule type" value="Genomic_DNA"/>
</dbReference>
<protein>
    <submittedName>
        <fullName evidence="1">Uncharacterized protein</fullName>
    </submittedName>
</protein>
<sequence length="213" mass="23210">MADIEAANYHIESKPESSNPHDDLAGDLKAEYERRHVGTLERKLKSRHVQFMALSGAIGTGLFIGSGQVLSLAGPLSAFLAYLITAFNVYCVVHSLGEMATYLPLPGAVPIYAARYVDEALGFAISWNYWWQIAIGVPIEVTVSVVIVDYWPNQVPTAALITLFLFAMVAVNLFPVRIYGEAEFVFGAIKLTTIVGLILLMTRPMTSTLSAGL</sequence>
<dbReference type="Proteomes" id="UP001143856">
    <property type="component" value="Unassembled WGS sequence"/>
</dbReference>
<proteinExistence type="predicted"/>